<dbReference type="PANTHER" id="PTHR33910:SF1">
    <property type="entry name" value="PROTEIN TRANSLOCASE SUBUNIT SECE"/>
    <property type="match status" value="1"/>
</dbReference>
<dbReference type="PANTHER" id="PTHR33910">
    <property type="entry name" value="PROTEIN TRANSLOCASE SUBUNIT SECE"/>
    <property type="match status" value="1"/>
</dbReference>
<evidence type="ECO:0000256" key="9">
    <source>
        <dbReference type="HAMAP-Rule" id="MF_00422"/>
    </source>
</evidence>
<keyword evidence="5 9" id="KW-0653">Protein transport</keyword>
<evidence type="ECO:0000256" key="8">
    <source>
        <dbReference type="ARBA" id="ARBA00023136"/>
    </source>
</evidence>
<dbReference type="GO" id="GO:0065002">
    <property type="term" value="P:intracellular protein transmembrane transport"/>
    <property type="evidence" value="ECO:0007669"/>
    <property type="project" value="UniProtKB-UniRule"/>
</dbReference>
<dbReference type="HAMAP" id="MF_00422">
    <property type="entry name" value="SecE"/>
    <property type="match status" value="1"/>
</dbReference>
<keyword evidence="4 9" id="KW-0812">Transmembrane</keyword>
<dbReference type="GO" id="GO:0008320">
    <property type="term" value="F:protein transmembrane transporter activity"/>
    <property type="evidence" value="ECO:0007669"/>
    <property type="project" value="UniProtKB-UniRule"/>
</dbReference>
<dbReference type="GO" id="GO:0006605">
    <property type="term" value="P:protein targeting"/>
    <property type="evidence" value="ECO:0007669"/>
    <property type="project" value="UniProtKB-UniRule"/>
</dbReference>
<protein>
    <recommendedName>
        <fullName evidence="9">Protein translocase subunit SecE</fullName>
    </recommendedName>
</protein>
<evidence type="ECO:0000256" key="2">
    <source>
        <dbReference type="ARBA" id="ARBA00022448"/>
    </source>
</evidence>
<keyword evidence="3 9" id="KW-1003">Cell membrane</keyword>
<dbReference type="AlphaFoldDB" id="A0A9Q8TZW4"/>
<dbReference type="GO" id="GO:0005886">
    <property type="term" value="C:plasma membrane"/>
    <property type="evidence" value="ECO:0007669"/>
    <property type="project" value="UniProtKB-SubCell"/>
</dbReference>
<comment type="similarity">
    <text evidence="9">Belongs to the SecE/SEC61-gamma family.</text>
</comment>
<organism evidence="10 11">
    <name type="scientific">SAR86 cluster bacterium</name>
    <dbReference type="NCBI Taxonomy" id="2030880"/>
    <lineage>
        <taxon>Bacteria</taxon>
        <taxon>Pseudomonadati</taxon>
        <taxon>Pseudomonadota</taxon>
        <taxon>Gammaproteobacteria</taxon>
        <taxon>SAR86 cluster</taxon>
    </lineage>
</organism>
<comment type="subcellular location">
    <subcellularLocation>
        <location evidence="9">Cell membrane</location>
        <topology evidence="9">Single-pass membrane protein</topology>
    </subcellularLocation>
    <subcellularLocation>
        <location evidence="1">Membrane</location>
    </subcellularLocation>
</comment>
<keyword evidence="11" id="KW-1185">Reference proteome</keyword>
<proteinExistence type="inferred from homology"/>
<dbReference type="InterPro" id="IPR001901">
    <property type="entry name" value="Translocase_SecE/Sec61-g"/>
</dbReference>
<name>A0A9Q8TZW4_9GAMM</name>
<evidence type="ECO:0000256" key="1">
    <source>
        <dbReference type="ARBA" id="ARBA00004370"/>
    </source>
</evidence>
<dbReference type="InterPro" id="IPR005807">
    <property type="entry name" value="SecE_bac"/>
</dbReference>
<dbReference type="InterPro" id="IPR038379">
    <property type="entry name" value="SecE_sf"/>
</dbReference>
<dbReference type="PROSITE" id="PS01067">
    <property type="entry name" value="SECE_SEC61G"/>
    <property type="match status" value="1"/>
</dbReference>
<evidence type="ECO:0000256" key="7">
    <source>
        <dbReference type="ARBA" id="ARBA00023010"/>
    </source>
</evidence>
<comment type="function">
    <text evidence="9">Essential subunit of the Sec protein translocation channel SecYEG. Clamps together the 2 halves of SecY. May contact the channel plug during translocation.</text>
</comment>
<feature type="transmembrane region" description="Helical" evidence="9">
    <location>
        <begin position="27"/>
        <end position="50"/>
    </location>
</feature>
<dbReference type="GO" id="GO:0009306">
    <property type="term" value="P:protein secretion"/>
    <property type="evidence" value="ECO:0007669"/>
    <property type="project" value="UniProtKB-UniRule"/>
</dbReference>
<evidence type="ECO:0000256" key="3">
    <source>
        <dbReference type="ARBA" id="ARBA00022475"/>
    </source>
</evidence>
<gene>
    <name evidence="9 10" type="primary">secE</name>
    <name evidence="10" type="ORF">M9B40_00775</name>
</gene>
<dbReference type="Proteomes" id="UP001056381">
    <property type="component" value="Chromosome"/>
</dbReference>
<evidence type="ECO:0000313" key="10">
    <source>
        <dbReference type="EMBL" id="URQ63327.1"/>
    </source>
</evidence>
<sequence length="56" mass="6280">MKLIVDARTEVSKVVWPGRGETTQMTVVVLIMILILALVFWGLDSLLSFLSKFILS</sequence>
<keyword evidence="2 9" id="KW-0813">Transport</keyword>
<dbReference type="GO" id="GO:0043952">
    <property type="term" value="P:protein transport by the Sec complex"/>
    <property type="evidence" value="ECO:0007669"/>
    <property type="project" value="UniProtKB-UniRule"/>
</dbReference>
<evidence type="ECO:0000256" key="6">
    <source>
        <dbReference type="ARBA" id="ARBA00022989"/>
    </source>
</evidence>
<keyword evidence="8 9" id="KW-0472">Membrane</keyword>
<evidence type="ECO:0000256" key="4">
    <source>
        <dbReference type="ARBA" id="ARBA00022692"/>
    </source>
</evidence>
<comment type="subunit">
    <text evidence="9">Component of the Sec protein translocase complex. Heterotrimer consisting of SecY, SecE and SecG subunits. The heterotrimers can form oligomers, although 1 heterotrimer is thought to be able to translocate proteins. Interacts with the ribosome. Interacts with SecDF, and other proteins may be involved. Interacts with SecA.</text>
</comment>
<evidence type="ECO:0000256" key="5">
    <source>
        <dbReference type="ARBA" id="ARBA00022927"/>
    </source>
</evidence>
<dbReference type="Pfam" id="PF00584">
    <property type="entry name" value="SecE"/>
    <property type="match status" value="1"/>
</dbReference>
<keyword evidence="7 9" id="KW-0811">Translocation</keyword>
<reference evidence="10" key="1">
    <citation type="submission" date="2022-05" db="EMBL/GenBank/DDBJ databases">
        <title>Single-amplified genomics reveal most streamlined microbe among free-living bacteria.</title>
        <authorList>
            <person name="Roda-Garcia J."/>
            <person name="Haro-Moreno J.M."/>
            <person name="Rodriguez-Valera F."/>
            <person name="Almagro-Moreno S."/>
            <person name="Lopez-Perez M."/>
        </authorList>
    </citation>
    <scope>NUCLEOTIDE SEQUENCE</scope>
    <source>
        <strain evidence="10">TMED112-D2-2</strain>
    </source>
</reference>
<dbReference type="EMBL" id="CP097966">
    <property type="protein sequence ID" value="URQ63327.1"/>
    <property type="molecule type" value="Genomic_DNA"/>
</dbReference>
<evidence type="ECO:0000313" key="11">
    <source>
        <dbReference type="Proteomes" id="UP001056381"/>
    </source>
</evidence>
<dbReference type="Gene3D" id="1.20.5.1030">
    <property type="entry name" value="Preprotein translocase secy subunit"/>
    <property type="match status" value="1"/>
</dbReference>
<keyword evidence="6 9" id="KW-1133">Transmembrane helix</keyword>
<accession>A0A9Q8TZW4</accession>
<dbReference type="NCBIfam" id="TIGR00964">
    <property type="entry name" value="secE_bact"/>
    <property type="match status" value="1"/>
</dbReference>